<dbReference type="Pfam" id="PF00557">
    <property type="entry name" value="Peptidase_M24"/>
    <property type="match status" value="1"/>
</dbReference>
<feature type="binding site" evidence="5">
    <location>
        <position position="259"/>
    </location>
    <ligand>
        <name>a divalent metal cation</name>
        <dbReference type="ChEBI" id="CHEBI:60240"/>
        <label>2</label>
        <note>catalytic</note>
    </ligand>
</feature>
<comment type="caution">
    <text evidence="8">The sequence shown here is derived from an EMBL/GenBank/DDBJ whole genome shotgun (WGS) entry which is preliminary data.</text>
</comment>
<evidence type="ECO:0000256" key="3">
    <source>
        <dbReference type="ARBA" id="ARBA00022723"/>
    </source>
</evidence>
<evidence type="ECO:0000313" key="8">
    <source>
        <dbReference type="EMBL" id="KAK9701234.1"/>
    </source>
</evidence>
<feature type="binding site" evidence="5">
    <location>
        <position position="168"/>
    </location>
    <ligand>
        <name>substrate</name>
    </ligand>
</feature>
<dbReference type="PANTHER" id="PTHR43330:SF8">
    <property type="entry name" value="METHIONINE AMINOPEPTIDASE 1D, MITOCHONDRIAL"/>
    <property type="match status" value="1"/>
</dbReference>
<evidence type="ECO:0000256" key="1">
    <source>
        <dbReference type="ARBA" id="ARBA00022438"/>
    </source>
</evidence>
<evidence type="ECO:0000256" key="4">
    <source>
        <dbReference type="ARBA" id="ARBA00022801"/>
    </source>
</evidence>
<accession>A0ABR2VTC0</accession>
<gene>
    <name evidence="8" type="ORF">K7432_011809</name>
</gene>
<name>A0ABR2VTC0_9FUNG</name>
<feature type="binding site" evidence="5">
    <location>
        <position position="322"/>
    </location>
    <ligand>
        <name>a divalent metal cation</name>
        <dbReference type="ChEBI" id="CHEBI:60240"/>
        <label>2</label>
        <note>catalytic</note>
    </ligand>
</feature>
<keyword evidence="9" id="KW-1185">Reference proteome</keyword>
<dbReference type="HAMAP" id="MF_01974">
    <property type="entry name" value="MetAP_1"/>
    <property type="match status" value="1"/>
</dbReference>
<dbReference type="InterPro" id="IPR000994">
    <property type="entry name" value="Pept_M24"/>
</dbReference>
<dbReference type="Gene3D" id="3.90.230.10">
    <property type="entry name" value="Creatinase/methionine aminopeptidase superfamily"/>
    <property type="match status" value="1"/>
</dbReference>
<keyword evidence="4 5" id="KW-0378">Hydrolase</keyword>
<proteinExistence type="inferred from homology"/>
<dbReference type="InterPro" id="IPR001714">
    <property type="entry name" value="Pept_M24_MAP"/>
</dbReference>
<dbReference type="NCBIfam" id="TIGR00500">
    <property type="entry name" value="met_pdase_I"/>
    <property type="match status" value="1"/>
</dbReference>
<sequence length="338" mass="37437">MNSIKLASRLPWKRPGLIISSSFHTSNRASFPRVRKPSQPFTPPRIFGSYSMIVPSSLALGEKIPQDRRKVPSHITRPKYAKNGEPPVWSHTIDIKTPEEIEKMREAGKLARKMLDIGGKLVKVGITTDEIDRILHQEIIKHNAYPSSLNYMGFPKSICTSVNNVIAHGIPNSRPLQDGDIINIDITVFLNGFHGDNSATFLVGNVDDQGRELVQATKESLDLAVNICKPGVPFKEIGRVICDHAESKGFSVSTELSGHGIGREFHSLPLILHHRNEEEGTMQPGMTFTIEPILCQGTAIGMTWPDRWTIVTADAGRSAQFEHTLLVTDDGVEILTRP</sequence>
<feature type="binding site" evidence="5">
    <location>
        <position position="196"/>
    </location>
    <ligand>
        <name>a divalent metal cation</name>
        <dbReference type="ChEBI" id="CHEBI:60240"/>
        <label>1</label>
    </ligand>
</feature>
<feature type="binding site" evidence="5">
    <location>
        <position position="185"/>
    </location>
    <ligand>
        <name>a divalent metal cation</name>
        <dbReference type="ChEBI" id="CHEBI:60240"/>
        <label>1</label>
    </ligand>
</feature>
<dbReference type="PRINTS" id="PR00599">
    <property type="entry name" value="MAPEPTIDASE"/>
</dbReference>
<feature type="binding site" evidence="5">
    <location>
        <position position="322"/>
    </location>
    <ligand>
        <name>a divalent metal cation</name>
        <dbReference type="ChEBI" id="CHEBI:60240"/>
        <label>1</label>
    </ligand>
</feature>
<keyword evidence="2 5" id="KW-0645">Protease</keyword>
<evidence type="ECO:0000259" key="7">
    <source>
        <dbReference type="Pfam" id="PF00557"/>
    </source>
</evidence>
<dbReference type="CDD" id="cd01086">
    <property type="entry name" value="MetAP1"/>
    <property type="match status" value="1"/>
</dbReference>
<dbReference type="InterPro" id="IPR002467">
    <property type="entry name" value="Pept_M24A_MAP1"/>
</dbReference>
<reference evidence="8 9" key="1">
    <citation type="submission" date="2023-04" db="EMBL/GenBank/DDBJ databases">
        <title>Genome of Basidiobolus ranarum AG-B5.</title>
        <authorList>
            <person name="Stajich J.E."/>
            <person name="Carter-House D."/>
            <person name="Gryganskyi A."/>
        </authorList>
    </citation>
    <scope>NUCLEOTIDE SEQUENCE [LARGE SCALE GENOMIC DNA]</scope>
    <source>
        <strain evidence="8 9">AG-B5</strain>
    </source>
</reference>
<evidence type="ECO:0000256" key="2">
    <source>
        <dbReference type="ARBA" id="ARBA00022670"/>
    </source>
</evidence>
<keyword evidence="1 5" id="KW-0031">Aminopeptidase</keyword>
<comment type="cofactor">
    <cofactor evidence="5">
        <name>Co(2+)</name>
        <dbReference type="ChEBI" id="CHEBI:48828"/>
    </cofactor>
    <cofactor evidence="5">
        <name>Zn(2+)</name>
        <dbReference type="ChEBI" id="CHEBI:29105"/>
    </cofactor>
    <cofactor evidence="5">
        <name>Mn(2+)</name>
        <dbReference type="ChEBI" id="CHEBI:29035"/>
    </cofactor>
    <cofactor evidence="5">
        <name>Fe(2+)</name>
        <dbReference type="ChEBI" id="CHEBI:29033"/>
    </cofactor>
    <text evidence="5">Binds 2 divalent metal cations per subunit. Has a high-affinity and a low affinity metal-binding site. The true nature of the physiological cofactor is under debate. The enzyme is active with cobalt, zinc, manganese or divalent iron ions. Most likely, methionine aminopeptidases function as mononuclear Fe(2+)-metalloproteases under physiological conditions, and the catalytically relevant metal-binding site has been assigned to the histidine-containing high-affinity site.</text>
</comment>
<dbReference type="PANTHER" id="PTHR43330">
    <property type="entry name" value="METHIONINE AMINOPEPTIDASE"/>
    <property type="match status" value="1"/>
</dbReference>
<comment type="function">
    <text evidence="6">Cotranslationally removes the N-terminal methionine from nascent proteins. The N-terminal methionine is often cleaved when the second residue in the primary sequence is small and uncharged (Met-Ala-, Cys, Gly, Pro, Ser, Thr, or Val).</text>
</comment>
<evidence type="ECO:0000313" key="9">
    <source>
        <dbReference type="Proteomes" id="UP001479436"/>
    </source>
</evidence>
<feature type="domain" description="Peptidase M24" evidence="7">
    <location>
        <begin position="102"/>
        <end position="329"/>
    </location>
</feature>
<dbReference type="InterPro" id="IPR036005">
    <property type="entry name" value="Creatinase/aminopeptidase-like"/>
</dbReference>
<comment type="catalytic activity">
    <reaction evidence="5 6">
        <text>Release of N-terminal amino acids, preferentially methionine, from peptides and arylamides.</text>
        <dbReference type="EC" id="3.4.11.18"/>
    </reaction>
</comment>
<keyword evidence="3 5" id="KW-0479">Metal-binding</keyword>
<organism evidence="8 9">
    <name type="scientific">Basidiobolus ranarum</name>
    <dbReference type="NCBI Taxonomy" id="34480"/>
    <lineage>
        <taxon>Eukaryota</taxon>
        <taxon>Fungi</taxon>
        <taxon>Fungi incertae sedis</taxon>
        <taxon>Zoopagomycota</taxon>
        <taxon>Entomophthoromycotina</taxon>
        <taxon>Basidiobolomycetes</taxon>
        <taxon>Basidiobolales</taxon>
        <taxon>Basidiobolaceae</taxon>
        <taxon>Basidiobolus</taxon>
    </lineage>
</organism>
<feature type="binding site" evidence="5">
    <location>
        <position position="196"/>
    </location>
    <ligand>
        <name>a divalent metal cation</name>
        <dbReference type="ChEBI" id="CHEBI:60240"/>
        <label>2</label>
        <note>catalytic</note>
    </ligand>
</feature>
<dbReference type="SUPFAM" id="SSF55920">
    <property type="entry name" value="Creatinase/aminopeptidase"/>
    <property type="match status" value="1"/>
</dbReference>
<evidence type="ECO:0000256" key="5">
    <source>
        <dbReference type="HAMAP-Rule" id="MF_03174"/>
    </source>
</evidence>
<dbReference type="Proteomes" id="UP001479436">
    <property type="component" value="Unassembled WGS sequence"/>
</dbReference>
<comment type="similarity">
    <text evidence="5">Belongs to the peptidase M24A family. Methionine aminopeptidase type 1 subfamily.</text>
</comment>
<evidence type="ECO:0000256" key="6">
    <source>
        <dbReference type="RuleBase" id="RU003653"/>
    </source>
</evidence>
<dbReference type="EMBL" id="JASJQH010007833">
    <property type="protein sequence ID" value="KAK9701234.1"/>
    <property type="molecule type" value="Genomic_DNA"/>
</dbReference>
<feature type="binding site" evidence="5">
    <location>
        <position position="291"/>
    </location>
    <ligand>
        <name>a divalent metal cation</name>
        <dbReference type="ChEBI" id="CHEBI:60240"/>
        <label>2</label>
        <note>catalytic</note>
    </ligand>
</feature>
<dbReference type="EC" id="3.4.11.18" evidence="6"/>
<feature type="binding site" evidence="5">
    <location>
        <position position="266"/>
    </location>
    <ligand>
        <name>substrate</name>
    </ligand>
</feature>
<protein>
    <recommendedName>
        <fullName evidence="6">Methionine aminopeptidase</fullName>
        <ecNumber evidence="6">3.4.11.18</ecNumber>
    </recommendedName>
</protein>